<reference evidence="1" key="1">
    <citation type="journal article" date="2021" name="Proc. Natl. Acad. Sci. U.S.A.">
        <title>A Catalog of Tens of Thousands of Viruses from Human Metagenomes Reveals Hidden Associations with Chronic Diseases.</title>
        <authorList>
            <person name="Tisza M.J."/>
            <person name="Buck C.B."/>
        </authorList>
    </citation>
    <scope>NUCLEOTIDE SEQUENCE</scope>
    <source>
        <strain evidence="1">CtjhW4</strain>
    </source>
</reference>
<evidence type="ECO:0000313" key="1">
    <source>
        <dbReference type="EMBL" id="DAE09690.1"/>
    </source>
</evidence>
<protein>
    <submittedName>
        <fullName evidence="1">Uncharacterized protein</fullName>
    </submittedName>
</protein>
<name>A0A8S5PS29_9CAUD</name>
<sequence length="61" mass="6859">MYEHLNDAEFLKEFDATKLRTSYAEIELLDFNTELPITSIHGIVSSGTVTIDAKSGVRRTI</sequence>
<accession>A0A8S5PS29</accession>
<dbReference type="EMBL" id="BK015491">
    <property type="protein sequence ID" value="DAE09690.1"/>
    <property type="molecule type" value="Genomic_DNA"/>
</dbReference>
<proteinExistence type="predicted"/>
<organism evidence="1">
    <name type="scientific">Myoviridae sp. ctjhW4</name>
    <dbReference type="NCBI Taxonomy" id="2825162"/>
    <lineage>
        <taxon>Viruses</taxon>
        <taxon>Duplodnaviria</taxon>
        <taxon>Heunggongvirae</taxon>
        <taxon>Uroviricota</taxon>
        <taxon>Caudoviricetes</taxon>
    </lineage>
</organism>